<proteinExistence type="predicted"/>
<dbReference type="Proteomes" id="UP000009144">
    <property type="component" value="Chromosome"/>
</dbReference>
<reference evidence="1 2" key="1">
    <citation type="journal article" date="2012" name="J. Bacteriol.">
        <title>Complete genome sequences of Methylophaga sp. strain JAM1 and Methylophaga sp. strain JAM7.</title>
        <authorList>
            <person name="Villeneuve C."/>
            <person name="Martineau C."/>
            <person name="Mauffrey F."/>
            <person name="Villemur R."/>
        </authorList>
    </citation>
    <scope>NUCLEOTIDE SEQUENCE [LARGE SCALE GENOMIC DNA]</scope>
    <source>
        <strain evidence="1 2">JAM1</strain>
    </source>
</reference>
<evidence type="ECO:0000313" key="2">
    <source>
        <dbReference type="Proteomes" id="UP000009144"/>
    </source>
</evidence>
<accession>I1XEX2</accession>
<dbReference type="STRING" id="754476.Q7A_80"/>
<organism evidence="1 2">
    <name type="scientific">Methylophaga nitratireducenticrescens</name>
    <dbReference type="NCBI Taxonomy" id="754476"/>
    <lineage>
        <taxon>Bacteria</taxon>
        <taxon>Pseudomonadati</taxon>
        <taxon>Pseudomonadota</taxon>
        <taxon>Gammaproteobacteria</taxon>
        <taxon>Thiotrichales</taxon>
        <taxon>Piscirickettsiaceae</taxon>
        <taxon>Methylophaga</taxon>
    </lineage>
</organism>
<sequence>MKIFFNSSFSQKKQDPDRDYDIQQSEYTDMALYNVKATQKQKH</sequence>
<keyword evidence="2" id="KW-1185">Reference proteome</keyword>
<gene>
    <name evidence="1" type="ordered locus">Q7A_80</name>
</gene>
<evidence type="ECO:0000313" key="1">
    <source>
        <dbReference type="EMBL" id="AFI82941.1"/>
    </source>
</evidence>
<reference evidence="1 2" key="2">
    <citation type="journal article" date="2013" name="Int. J. Syst. Evol. Microbiol.">
        <title>Methylophaga nitratireducenticrescens sp. nov. and Methylophaga frappieri sp. nov., isolated from the biofilm of the methanol-fed denitrification system treating the seawater at the Montreal Biodome.</title>
        <authorList>
            <person name="Villeneuve C."/>
            <person name="Martineau C."/>
            <person name="Mauffrey F."/>
            <person name="Villemur R."/>
        </authorList>
    </citation>
    <scope>NUCLEOTIDE SEQUENCE [LARGE SCALE GENOMIC DNA]</scope>
    <source>
        <strain evidence="1 2">JAM1</strain>
    </source>
</reference>
<dbReference type="PATRIC" id="fig|754476.3.peg.79"/>
<dbReference type="HOGENOM" id="CLU_3235908_0_0_6"/>
<dbReference type="EMBL" id="CP003390">
    <property type="protein sequence ID" value="AFI82941.1"/>
    <property type="molecule type" value="Genomic_DNA"/>
</dbReference>
<protein>
    <submittedName>
        <fullName evidence="1">Uncharacterized protein</fullName>
    </submittedName>
</protein>
<name>I1XEX2_METNJ</name>
<dbReference type="AlphaFoldDB" id="I1XEX2"/>